<evidence type="ECO:0000313" key="3">
    <source>
        <dbReference type="Proteomes" id="UP000479710"/>
    </source>
</evidence>
<feature type="compositionally biased region" description="Low complexity" evidence="1">
    <location>
        <begin position="1"/>
        <end position="15"/>
    </location>
</feature>
<feature type="region of interest" description="Disordered" evidence="1">
    <location>
        <begin position="1"/>
        <end position="27"/>
    </location>
</feature>
<keyword evidence="3" id="KW-1185">Reference proteome</keyword>
<sequence>MAAAGSPASLPSSPSQKPDPSRRLLLRCSPSSPAHSLLCWRAGSYSPSCRARLAVRDAEQEQASSCQQGGRRAATGRAQPARPHSSRSRLD</sequence>
<gene>
    <name evidence="2" type="ORF">E2562_021698</name>
</gene>
<name>A0A6G1E241_9ORYZ</name>
<evidence type="ECO:0000256" key="1">
    <source>
        <dbReference type="SAM" id="MobiDB-lite"/>
    </source>
</evidence>
<organism evidence="2 3">
    <name type="scientific">Oryza meyeriana var. granulata</name>
    <dbReference type="NCBI Taxonomy" id="110450"/>
    <lineage>
        <taxon>Eukaryota</taxon>
        <taxon>Viridiplantae</taxon>
        <taxon>Streptophyta</taxon>
        <taxon>Embryophyta</taxon>
        <taxon>Tracheophyta</taxon>
        <taxon>Spermatophyta</taxon>
        <taxon>Magnoliopsida</taxon>
        <taxon>Liliopsida</taxon>
        <taxon>Poales</taxon>
        <taxon>Poaceae</taxon>
        <taxon>BOP clade</taxon>
        <taxon>Oryzoideae</taxon>
        <taxon>Oryzeae</taxon>
        <taxon>Oryzinae</taxon>
        <taxon>Oryza</taxon>
        <taxon>Oryza meyeriana</taxon>
    </lineage>
</organism>
<evidence type="ECO:0000313" key="2">
    <source>
        <dbReference type="EMBL" id="KAF0918003.1"/>
    </source>
</evidence>
<comment type="caution">
    <text evidence="2">The sequence shown here is derived from an EMBL/GenBank/DDBJ whole genome shotgun (WGS) entry which is preliminary data.</text>
</comment>
<accession>A0A6G1E241</accession>
<reference evidence="2 3" key="1">
    <citation type="submission" date="2019-11" db="EMBL/GenBank/DDBJ databases">
        <title>Whole genome sequence of Oryza granulata.</title>
        <authorList>
            <person name="Li W."/>
        </authorList>
    </citation>
    <scope>NUCLEOTIDE SEQUENCE [LARGE SCALE GENOMIC DNA]</scope>
    <source>
        <strain evidence="3">cv. Menghai</strain>
        <tissue evidence="2">Leaf</tissue>
    </source>
</reference>
<dbReference type="Proteomes" id="UP000479710">
    <property type="component" value="Unassembled WGS sequence"/>
</dbReference>
<protein>
    <submittedName>
        <fullName evidence="2">Uncharacterized protein</fullName>
    </submittedName>
</protein>
<dbReference type="AlphaFoldDB" id="A0A6G1E241"/>
<feature type="region of interest" description="Disordered" evidence="1">
    <location>
        <begin position="57"/>
        <end position="91"/>
    </location>
</feature>
<proteinExistence type="predicted"/>
<dbReference type="EMBL" id="SPHZ02000005">
    <property type="protein sequence ID" value="KAF0918003.1"/>
    <property type="molecule type" value="Genomic_DNA"/>
</dbReference>